<evidence type="ECO:0000313" key="1">
    <source>
        <dbReference type="EMBL" id="CAF1638965.1"/>
    </source>
</evidence>
<sequence>STEATNTANGETVVLGINFSADIYNDDQGVSMENALWIDGKVFSIGKIIYDLPEEQFQTTKYWNIHSDDTSGSNDIDNINVQLTFEPLGSKEKHLNVIILVAHFVQPYGRFNGTIQINKNEVYTITNAFGVVENHYSKW</sequence>
<dbReference type="EMBL" id="CAJNOK010061658">
    <property type="protein sequence ID" value="CAF1638965.1"/>
    <property type="molecule type" value="Genomic_DNA"/>
</dbReference>
<dbReference type="AlphaFoldDB" id="A0A8S2G741"/>
<name>A0A8S2G741_9BILA</name>
<dbReference type="EMBL" id="CAJOBA010088254">
    <property type="protein sequence ID" value="CAF4472909.1"/>
    <property type="molecule type" value="Genomic_DNA"/>
</dbReference>
<evidence type="ECO:0000313" key="2">
    <source>
        <dbReference type="EMBL" id="CAF4472909.1"/>
    </source>
</evidence>
<dbReference type="Proteomes" id="UP000682733">
    <property type="component" value="Unassembled WGS sequence"/>
</dbReference>
<comment type="caution">
    <text evidence="1">The sequence shown here is derived from an EMBL/GenBank/DDBJ whole genome shotgun (WGS) entry which is preliminary data.</text>
</comment>
<reference evidence="1" key="1">
    <citation type="submission" date="2021-02" db="EMBL/GenBank/DDBJ databases">
        <authorList>
            <person name="Nowell W R."/>
        </authorList>
    </citation>
    <scope>NUCLEOTIDE SEQUENCE</scope>
</reference>
<dbReference type="Proteomes" id="UP000677228">
    <property type="component" value="Unassembled WGS sequence"/>
</dbReference>
<proteinExistence type="predicted"/>
<evidence type="ECO:0000313" key="3">
    <source>
        <dbReference type="Proteomes" id="UP000677228"/>
    </source>
</evidence>
<dbReference type="Pfam" id="PF10974">
    <property type="entry name" value="DUF2804"/>
    <property type="match status" value="1"/>
</dbReference>
<organism evidence="1 3">
    <name type="scientific">Didymodactylos carnosus</name>
    <dbReference type="NCBI Taxonomy" id="1234261"/>
    <lineage>
        <taxon>Eukaryota</taxon>
        <taxon>Metazoa</taxon>
        <taxon>Spiralia</taxon>
        <taxon>Gnathifera</taxon>
        <taxon>Rotifera</taxon>
        <taxon>Eurotatoria</taxon>
        <taxon>Bdelloidea</taxon>
        <taxon>Philodinida</taxon>
        <taxon>Philodinidae</taxon>
        <taxon>Didymodactylos</taxon>
    </lineage>
</organism>
<dbReference type="PANTHER" id="PTHR35868">
    <property type="entry name" value="DUF2804 DOMAIN-CONTAINING PROTEIN-RELATED"/>
    <property type="match status" value="1"/>
</dbReference>
<feature type="non-terminal residue" evidence="1">
    <location>
        <position position="1"/>
    </location>
</feature>
<evidence type="ECO:0008006" key="4">
    <source>
        <dbReference type="Google" id="ProtNLM"/>
    </source>
</evidence>
<gene>
    <name evidence="1" type="ORF">OVA965_LOCUS44159</name>
    <name evidence="2" type="ORF">TMI583_LOCUS46782</name>
</gene>
<protein>
    <recommendedName>
        <fullName evidence="4">Lectin</fullName>
    </recommendedName>
</protein>
<dbReference type="PANTHER" id="PTHR35868:SF4">
    <property type="entry name" value="DUF2804 DOMAIN-CONTAINING PROTEIN"/>
    <property type="match status" value="1"/>
</dbReference>
<accession>A0A8S2G741</accession>
<dbReference type="InterPro" id="IPR021243">
    <property type="entry name" value="DUF2804"/>
</dbReference>